<keyword evidence="2" id="KW-0539">Nucleus</keyword>
<dbReference type="Pfam" id="PF08236">
    <property type="entry name" value="SRI"/>
    <property type="match status" value="1"/>
</dbReference>
<dbReference type="AlphaFoldDB" id="B4IGT0"/>
<sequence>MRIVCTISWSPGSTRRTRRKSGDARELYRRRKLEALPDAIGRYSLFLAKHCLFSPTCTPPTRKKLKVPAMEEPAAREEQQDSLNMAPSTSHAAMAALVKVVTQPNGLGAAGKRKLPMPPNVSMKKHRQEQKNKKSKSSQSPLTAASAREAHEKFRFEISGHVANFLRPYRKESCQLGRITTDEDYKFLVNRLSYHITTKEMRYCEVSGNPLSCTESVKHKSYDFVNQYMRQKGLVYRRPAEKE</sequence>
<accession>B4IGT0</accession>
<dbReference type="PANTHER" id="PTHR46711">
    <property type="entry name" value="HISTONE-LYSINE N-METHYLTRANSFERASE SETD2"/>
    <property type="match status" value="1"/>
</dbReference>
<organism evidence="6">
    <name type="scientific">Drosophila sechellia</name>
    <name type="common">Fruit fly</name>
    <dbReference type="NCBI Taxonomy" id="7238"/>
    <lineage>
        <taxon>Eukaryota</taxon>
        <taxon>Metazoa</taxon>
        <taxon>Ecdysozoa</taxon>
        <taxon>Arthropoda</taxon>
        <taxon>Hexapoda</taxon>
        <taxon>Insecta</taxon>
        <taxon>Pterygota</taxon>
        <taxon>Neoptera</taxon>
        <taxon>Endopterygota</taxon>
        <taxon>Diptera</taxon>
        <taxon>Brachycera</taxon>
        <taxon>Muscomorpha</taxon>
        <taxon>Ephydroidea</taxon>
        <taxon>Drosophilidae</taxon>
        <taxon>Drosophila</taxon>
        <taxon>Sophophora</taxon>
    </lineage>
</organism>
<evidence type="ECO:0000313" key="6">
    <source>
        <dbReference type="Proteomes" id="UP000001292"/>
    </source>
</evidence>
<evidence type="ECO:0000313" key="5">
    <source>
        <dbReference type="EMBL" id="EDW49030.1"/>
    </source>
</evidence>
<evidence type="ECO:0000256" key="2">
    <source>
        <dbReference type="ARBA" id="ARBA00023242"/>
    </source>
</evidence>
<evidence type="ECO:0000256" key="3">
    <source>
        <dbReference type="SAM" id="MobiDB-lite"/>
    </source>
</evidence>
<dbReference type="InterPro" id="IPR042294">
    <property type="entry name" value="SETD2_animal"/>
</dbReference>
<dbReference type="Proteomes" id="UP000001292">
    <property type="component" value="Unassembled WGS sequence"/>
</dbReference>
<feature type="compositionally biased region" description="Basic residues" evidence="3">
    <location>
        <begin position="123"/>
        <end position="136"/>
    </location>
</feature>
<dbReference type="STRING" id="7238.B4IGT0"/>
<dbReference type="InterPro" id="IPR038190">
    <property type="entry name" value="SRI_sf"/>
</dbReference>
<dbReference type="GO" id="GO:0046975">
    <property type="term" value="F:histone H3K36 methyltransferase activity"/>
    <property type="evidence" value="ECO:0007669"/>
    <property type="project" value="InterPro"/>
</dbReference>
<dbReference type="GO" id="GO:0005694">
    <property type="term" value="C:chromosome"/>
    <property type="evidence" value="ECO:0007669"/>
    <property type="project" value="InterPro"/>
</dbReference>
<dbReference type="GO" id="GO:0006355">
    <property type="term" value="P:regulation of DNA-templated transcription"/>
    <property type="evidence" value="ECO:0007669"/>
    <property type="project" value="InterPro"/>
</dbReference>
<evidence type="ECO:0000256" key="1">
    <source>
        <dbReference type="ARBA" id="ARBA00004123"/>
    </source>
</evidence>
<proteinExistence type="predicted"/>
<dbReference type="PANTHER" id="PTHR46711:SF1">
    <property type="entry name" value="HISTONE-LYSINE N-METHYLTRANSFERASE SETD2"/>
    <property type="match status" value="1"/>
</dbReference>
<keyword evidence="6" id="KW-1185">Reference proteome</keyword>
<gene>
    <name evidence="5" type="primary">Dsec\GM11635</name>
    <name evidence="5" type="ORF">Dsec_GM11635</name>
</gene>
<dbReference type="KEGG" id="dse:6618681"/>
<comment type="subcellular location">
    <subcellularLocation>
        <location evidence="1">Nucleus</location>
    </subcellularLocation>
</comment>
<feature type="region of interest" description="Disordered" evidence="3">
    <location>
        <begin position="107"/>
        <end position="146"/>
    </location>
</feature>
<reference evidence="5 6" key="1">
    <citation type="journal article" date="2007" name="Nature">
        <title>Evolution of genes and genomes on the Drosophila phylogeny.</title>
        <authorList>
            <consortium name="Drosophila 12 Genomes Consortium"/>
            <person name="Clark A.G."/>
            <person name="Eisen M.B."/>
            <person name="Smith D.R."/>
            <person name="Bergman C.M."/>
            <person name="Oliver B."/>
            <person name="Markow T.A."/>
            <person name="Kaufman T.C."/>
            <person name="Kellis M."/>
            <person name="Gelbart W."/>
            <person name="Iyer V.N."/>
            <person name="Pollard D.A."/>
            <person name="Sackton T.B."/>
            <person name="Larracuente A.M."/>
            <person name="Singh N.D."/>
            <person name="Abad J.P."/>
            <person name="Abt D.N."/>
            <person name="Adryan B."/>
            <person name="Aguade M."/>
            <person name="Akashi H."/>
            <person name="Anderson W.W."/>
            <person name="Aquadro C.F."/>
            <person name="Ardell D.H."/>
            <person name="Arguello R."/>
            <person name="Artieri C.G."/>
            <person name="Barbash D.A."/>
            <person name="Barker D."/>
            <person name="Barsanti P."/>
            <person name="Batterham P."/>
            <person name="Batzoglou S."/>
            <person name="Begun D."/>
            <person name="Bhutkar A."/>
            <person name="Blanco E."/>
            <person name="Bosak S.A."/>
            <person name="Bradley R.K."/>
            <person name="Brand A.D."/>
            <person name="Brent M.R."/>
            <person name="Brooks A.N."/>
            <person name="Brown R.H."/>
            <person name="Butlin R.K."/>
            <person name="Caggese C."/>
            <person name="Calvi B.R."/>
            <person name="Bernardo de Carvalho A."/>
            <person name="Caspi A."/>
            <person name="Castrezana S."/>
            <person name="Celniker S.E."/>
            <person name="Chang J.L."/>
            <person name="Chapple C."/>
            <person name="Chatterji S."/>
            <person name="Chinwalla A."/>
            <person name="Civetta A."/>
            <person name="Clifton S.W."/>
            <person name="Comeron J.M."/>
            <person name="Costello J.C."/>
            <person name="Coyne J.A."/>
            <person name="Daub J."/>
            <person name="David R.G."/>
            <person name="Delcher A.L."/>
            <person name="Delehaunty K."/>
            <person name="Do C.B."/>
            <person name="Ebling H."/>
            <person name="Edwards K."/>
            <person name="Eickbush T."/>
            <person name="Evans J.D."/>
            <person name="Filipski A."/>
            <person name="Findeiss S."/>
            <person name="Freyhult E."/>
            <person name="Fulton L."/>
            <person name="Fulton R."/>
            <person name="Garcia A.C."/>
            <person name="Gardiner A."/>
            <person name="Garfield D.A."/>
            <person name="Garvin B.E."/>
            <person name="Gibson G."/>
            <person name="Gilbert D."/>
            <person name="Gnerre S."/>
            <person name="Godfrey J."/>
            <person name="Good R."/>
            <person name="Gotea V."/>
            <person name="Gravely B."/>
            <person name="Greenberg A.J."/>
            <person name="Griffiths-Jones S."/>
            <person name="Gross S."/>
            <person name="Guigo R."/>
            <person name="Gustafson E.A."/>
            <person name="Haerty W."/>
            <person name="Hahn M.W."/>
            <person name="Halligan D.L."/>
            <person name="Halpern A.L."/>
            <person name="Halter G.M."/>
            <person name="Han M.V."/>
            <person name="Heger A."/>
            <person name="Hillier L."/>
            <person name="Hinrichs A.S."/>
            <person name="Holmes I."/>
            <person name="Hoskins R.A."/>
            <person name="Hubisz M.J."/>
            <person name="Hultmark D."/>
            <person name="Huntley M.A."/>
            <person name="Jaffe D.B."/>
            <person name="Jagadeeshan S."/>
            <person name="Jeck W.R."/>
            <person name="Johnson J."/>
            <person name="Jones C.D."/>
            <person name="Jordan W.C."/>
            <person name="Karpen G.H."/>
            <person name="Kataoka E."/>
            <person name="Keightley P.D."/>
            <person name="Kheradpour P."/>
            <person name="Kirkness E.F."/>
            <person name="Koerich L.B."/>
            <person name="Kristiansen K."/>
            <person name="Kudrna D."/>
            <person name="Kulathinal R.J."/>
            <person name="Kumar S."/>
            <person name="Kwok R."/>
            <person name="Lander E."/>
            <person name="Langley C.H."/>
            <person name="Lapoint R."/>
            <person name="Lazzaro B.P."/>
            <person name="Lee S.J."/>
            <person name="Levesque L."/>
            <person name="Li R."/>
            <person name="Lin C.F."/>
            <person name="Lin M.F."/>
            <person name="Lindblad-Toh K."/>
            <person name="Llopart A."/>
            <person name="Long M."/>
            <person name="Low L."/>
            <person name="Lozovsky E."/>
            <person name="Lu J."/>
            <person name="Luo M."/>
            <person name="Machado C.A."/>
            <person name="Makalowski W."/>
            <person name="Marzo M."/>
            <person name="Matsuda M."/>
            <person name="Matzkin L."/>
            <person name="McAllister B."/>
            <person name="McBride C.S."/>
            <person name="McKernan B."/>
            <person name="McKernan K."/>
            <person name="Mendez-Lago M."/>
            <person name="Minx P."/>
            <person name="Mollenhauer M.U."/>
            <person name="Montooth K."/>
            <person name="Mount S.M."/>
            <person name="Mu X."/>
            <person name="Myers E."/>
            <person name="Negre B."/>
            <person name="Newfeld S."/>
            <person name="Nielsen R."/>
            <person name="Noor M.A."/>
            <person name="O'Grady P."/>
            <person name="Pachter L."/>
            <person name="Papaceit M."/>
            <person name="Parisi M.J."/>
            <person name="Parisi M."/>
            <person name="Parts L."/>
            <person name="Pedersen J.S."/>
            <person name="Pesole G."/>
            <person name="Phillippy A.M."/>
            <person name="Ponting C.P."/>
            <person name="Pop M."/>
            <person name="Porcelli D."/>
            <person name="Powell J.R."/>
            <person name="Prohaska S."/>
            <person name="Pruitt K."/>
            <person name="Puig M."/>
            <person name="Quesneville H."/>
            <person name="Ram K.R."/>
            <person name="Rand D."/>
            <person name="Rasmussen M.D."/>
            <person name="Reed L.K."/>
            <person name="Reenan R."/>
            <person name="Reily A."/>
            <person name="Remington K.A."/>
            <person name="Rieger T.T."/>
            <person name="Ritchie M.G."/>
            <person name="Robin C."/>
            <person name="Rogers Y.H."/>
            <person name="Rohde C."/>
            <person name="Rozas J."/>
            <person name="Rubenfield M.J."/>
            <person name="Ruiz A."/>
            <person name="Russo S."/>
            <person name="Salzberg S.L."/>
            <person name="Sanchez-Gracia A."/>
            <person name="Saranga D.J."/>
            <person name="Sato H."/>
            <person name="Schaeffer S.W."/>
            <person name="Schatz M.C."/>
            <person name="Schlenke T."/>
            <person name="Schwartz R."/>
            <person name="Segarra C."/>
            <person name="Singh R.S."/>
            <person name="Sirot L."/>
            <person name="Sirota M."/>
            <person name="Sisneros N.B."/>
            <person name="Smith C.D."/>
            <person name="Smith T.F."/>
            <person name="Spieth J."/>
            <person name="Stage D.E."/>
            <person name="Stark A."/>
            <person name="Stephan W."/>
            <person name="Strausberg R.L."/>
            <person name="Strempel S."/>
            <person name="Sturgill D."/>
            <person name="Sutton G."/>
            <person name="Sutton G.G."/>
            <person name="Tao W."/>
            <person name="Teichmann S."/>
            <person name="Tobari Y.N."/>
            <person name="Tomimura Y."/>
            <person name="Tsolas J.M."/>
            <person name="Valente V.L."/>
            <person name="Venter E."/>
            <person name="Venter J.C."/>
            <person name="Vicario S."/>
            <person name="Vieira F.G."/>
            <person name="Vilella A.J."/>
            <person name="Villasante A."/>
            <person name="Walenz B."/>
            <person name="Wang J."/>
            <person name="Wasserman M."/>
            <person name="Watts T."/>
            <person name="Wilson D."/>
            <person name="Wilson R.K."/>
            <person name="Wing R.A."/>
            <person name="Wolfner M.F."/>
            <person name="Wong A."/>
            <person name="Wong G.K."/>
            <person name="Wu C.I."/>
            <person name="Wu G."/>
            <person name="Yamamoto D."/>
            <person name="Yang H.P."/>
            <person name="Yang S.P."/>
            <person name="Yorke J.A."/>
            <person name="Yoshida K."/>
            <person name="Zdobnov E."/>
            <person name="Zhang P."/>
            <person name="Zhang Y."/>
            <person name="Zimin A.V."/>
            <person name="Baldwin J."/>
            <person name="Abdouelleil A."/>
            <person name="Abdulkadir J."/>
            <person name="Abebe A."/>
            <person name="Abera B."/>
            <person name="Abreu J."/>
            <person name="Acer S.C."/>
            <person name="Aftuck L."/>
            <person name="Alexander A."/>
            <person name="An P."/>
            <person name="Anderson E."/>
            <person name="Anderson S."/>
            <person name="Arachi H."/>
            <person name="Azer M."/>
            <person name="Bachantsang P."/>
            <person name="Barry A."/>
            <person name="Bayul T."/>
            <person name="Berlin A."/>
            <person name="Bessette D."/>
            <person name="Bloom T."/>
            <person name="Blye J."/>
            <person name="Boguslavskiy L."/>
            <person name="Bonnet C."/>
            <person name="Boukhgalter B."/>
            <person name="Bourzgui I."/>
            <person name="Brown A."/>
            <person name="Cahill P."/>
            <person name="Channer S."/>
            <person name="Cheshatsang Y."/>
            <person name="Chuda L."/>
            <person name="Citroen M."/>
            <person name="Collymore A."/>
            <person name="Cooke P."/>
            <person name="Costello M."/>
            <person name="D'Aco K."/>
            <person name="Daza R."/>
            <person name="De Haan G."/>
            <person name="DeGray S."/>
            <person name="DeMaso C."/>
            <person name="Dhargay N."/>
            <person name="Dooley K."/>
            <person name="Dooley E."/>
            <person name="Doricent M."/>
            <person name="Dorje P."/>
            <person name="Dorjee K."/>
            <person name="Dupes A."/>
            <person name="Elong R."/>
            <person name="Falk J."/>
            <person name="Farina A."/>
            <person name="Faro S."/>
            <person name="Ferguson D."/>
            <person name="Fisher S."/>
            <person name="Foley C.D."/>
            <person name="Franke A."/>
            <person name="Friedrich D."/>
            <person name="Gadbois L."/>
            <person name="Gearin G."/>
            <person name="Gearin C.R."/>
            <person name="Giannoukos G."/>
            <person name="Goode T."/>
            <person name="Graham J."/>
            <person name="Grandbois E."/>
            <person name="Grewal S."/>
            <person name="Gyaltsen K."/>
            <person name="Hafez N."/>
            <person name="Hagos B."/>
            <person name="Hall J."/>
            <person name="Henson C."/>
            <person name="Hollinger A."/>
            <person name="Honan T."/>
            <person name="Huard M.D."/>
            <person name="Hughes L."/>
            <person name="Hurhula B."/>
            <person name="Husby M.E."/>
            <person name="Kamat A."/>
            <person name="Kanga B."/>
            <person name="Kashin S."/>
            <person name="Khazanovich D."/>
            <person name="Kisner P."/>
            <person name="Lance K."/>
            <person name="Lara M."/>
            <person name="Lee W."/>
            <person name="Lennon N."/>
            <person name="Letendre F."/>
            <person name="LeVine R."/>
            <person name="Lipovsky A."/>
            <person name="Liu X."/>
            <person name="Liu J."/>
            <person name="Liu S."/>
            <person name="Lokyitsang T."/>
            <person name="Lokyitsang Y."/>
            <person name="Lubonja R."/>
            <person name="Lui A."/>
            <person name="MacDonald P."/>
            <person name="Magnisalis V."/>
            <person name="Maru K."/>
            <person name="Matthews C."/>
            <person name="McCusker W."/>
            <person name="McDonough S."/>
            <person name="Mehta T."/>
            <person name="Meldrim J."/>
            <person name="Meneus L."/>
            <person name="Mihai O."/>
            <person name="Mihalev A."/>
            <person name="Mihova T."/>
            <person name="Mittelman R."/>
            <person name="Mlenga V."/>
            <person name="Montmayeur A."/>
            <person name="Mulrain L."/>
            <person name="Navidi A."/>
            <person name="Naylor J."/>
            <person name="Negash T."/>
            <person name="Nguyen T."/>
            <person name="Nguyen N."/>
            <person name="Nicol R."/>
            <person name="Norbu C."/>
            <person name="Norbu N."/>
            <person name="Novod N."/>
            <person name="O'Neill B."/>
            <person name="Osman S."/>
            <person name="Markiewicz E."/>
            <person name="Oyono O.L."/>
            <person name="Patti C."/>
            <person name="Phunkhang P."/>
            <person name="Pierre F."/>
            <person name="Priest M."/>
            <person name="Raghuraman S."/>
            <person name="Rege F."/>
            <person name="Reyes R."/>
            <person name="Rise C."/>
            <person name="Rogov P."/>
            <person name="Ross K."/>
            <person name="Ryan E."/>
            <person name="Settipalli S."/>
            <person name="Shea T."/>
            <person name="Sherpa N."/>
            <person name="Shi L."/>
            <person name="Shih D."/>
            <person name="Sparrow T."/>
            <person name="Spaulding J."/>
            <person name="Stalker J."/>
            <person name="Stange-Thomann N."/>
            <person name="Stavropoulos S."/>
            <person name="Stone C."/>
            <person name="Strader C."/>
            <person name="Tesfaye S."/>
            <person name="Thomson T."/>
            <person name="Thoulutsang Y."/>
            <person name="Thoulutsang D."/>
            <person name="Topham K."/>
            <person name="Topping I."/>
            <person name="Tsamla T."/>
            <person name="Vassiliev H."/>
            <person name="Vo A."/>
            <person name="Wangchuk T."/>
            <person name="Wangdi T."/>
            <person name="Weiand M."/>
            <person name="Wilkinson J."/>
            <person name="Wilson A."/>
            <person name="Yadav S."/>
            <person name="Young G."/>
            <person name="Yu Q."/>
            <person name="Zembek L."/>
            <person name="Zhong D."/>
            <person name="Zimmer A."/>
            <person name="Zwirko Z."/>
            <person name="Jaffe D.B."/>
            <person name="Alvarez P."/>
            <person name="Brockman W."/>
            <person name="Butler J."/>
            <person name="Chin C."/>
            <person name="Gnerre S."/>
            <person name="Grabherr M."/>
            <person name="Kleber M."/>
            <person name="Mauceli E."/>
            <person name="MacCallum I."/>
        </authorList>
    </citation>
    <scope>NUCLEOTIDE SEQUENCE [LARGE SCALE GENOMIC DNA]</scope>
    <source>
        <strain evidence="6">Rob3c / Tucson 14021-0248.25</strain>
    </source>
</reference>
<dbReference type="GO" id="GO:0005634">
    <property type="term" value="C:nucleus"/>
    <property type="evidence" value="ECO:0007669"/>
    <property type="project" value="TreeGrafter"/>
</dbReference>
<dbReference type="HOGENOM" id="CLU_1143594_0_0_1"/>
<dbReference type="Gene3D" id="1.10.1740.100">
    <property type="entry name" value="Set2, Rpb1 interacting domain"/>
    <property type="match status" value="1"/>
</dbReference>
<protein>
    <submittedName>
        <fullName evidence="5">GM11635</fullName>
    </submittedName>
</protein>
<dbReference type="SMR" id="B4IGT0"/>
<dbReference type="InterPro" id="IPR013257">
    <property type="entry name" value="SRI"/>
</dbReference>
<feature type="domain" description="Set2 Rpb1 interacting" evidence="4">
    <location>
        <begin position="156"/>
        <end position="237"/>
    </location>
</feature>
<name>B4IGT0_DROSE</name>
<evidence type="ECO:0000259" key="4">
    <source>
        <dbReference type="Pfam" id="PF08236"/>
    </source>
</evidence>
<dbReference type="EMBL" id="CH480836">
    <property type="protein sequence ID" value="EDW49030.1"/>
    <property type="molecule type" value="Genomic_DNA"/>
</dbReference>